<feature type="transmembrane region" description="Helical" evidence="1">
    <location>
        <begin position="201"/>
        <end position="219"/>
    </location>
</feature>
<dbReference type="InterPro" id="IPR032307">
    <property type="entry name" value="PepSY_TM-like_2"/>
</dbReference>
<reference evidence="2" key="2">
    <citation type="submission" date="2020-09" db="EMBL/GenBank/DDBJ databases">
        <authorList>
            <person name="Sun Q."/>
            <person name="Sedlacek I."/>
        </authorList>
    </citation>
    <scope>NUCLEOTIDE SEQUENCE</scope>
    <source>
        <strain evidence="2">CCM 7086</strain>
    </source>
</reference>
<dbReference type="PANTHER" id="PTHR40115">
    <property type="entry name" value="INNER MEMBRANE PROTEIN WITH PEPSY TM HELIX"/>
    <property type="match status" value="1"/>
</dbReference>
<gene>
    <name evidence="2" type="ORF">GCM10007205_20520</name>
</gene>
<name>A0A8J2ULL4_9BURK</name>
<comment type="caution">
    <text evidence="2">The sequence shown here is derived from an EMBL/GenBank/DDBJ whole genome shotgun (WGS) entry which is preliminary data.</text>
</comment>
<keyword evidence="3" id="KW-1185">Reference proteome</keyword>
<feature type="transmembrane region" description="Helical" evidence="1">
    <location>
        <begin position="27"/>
        <end position="49"/>
    </location>
</feature>
<sequence length="220" mass="24778">MNSSASSPQAHIPNQRRAWWLKTLYQWHWISAALSLLLMLLYAATGITLNNAAHIEATPRVEMREAQLPPQLNALLADWDARKPAKGENLALPTAVSDWLRDKLSADVRQREVDWSPDEVYINLPRPGGDGWLRIDRASGEIEYETTSRGWIAYLNDLHKGRHTGKAWSWLIDVFAGACLLFALTGLFILKMHAANRPKTWPLFGLGVLIPVVLALIFVH</sequence>
<keyword evidence="1" id="KW-1133">Transmembrane helix</keyword>
<keyword evidence="1" id="KW-0812">Transmembrane</keyword>
<feature type="transmembrane region" description="Helical" evidence="1">
    <location>
        <begin position="170"/>
        <end position="189"/>
    </location>
</feature>
<dbReference type="AlphaFoldDB" id="A0A8J2ULL4"/>
<protein>
    <submittedName>
        <fullName evidence="2">Membrane protein</fullName>
    </submittedName>
</protein>
<dbReference type="EMBL" id="BMCG01000004">
    <property type="protein sequence ID" value="GGC11293.1"/>
    <property type="molecule type" value="Genomic_DNA"/>
</dbReference>
<evidence type="ECO:0000313" key="2">
    <source>
        <dbReference type="EMBL" id="GGC11293.1"/>
    </source>
</evidence>
<keyword evidence="1" id="KW-0472">Membrane</keyword>
<dbReference type="RefSeq" id="WP_188396172.1">
    <property type="nucleotide sequence ID" value="NZ_BMCG01000004.1"/>
</dbReference>
<proteinExistence type="predicted"/>
<dbReference type="Pfam" id="PF16357">
    <property type="entry name" value="PepSY_TM_like_2"/>
    <property type="match status" value="1"/>
</dbReference>
<dbReference type="Proteomes" id="UP000620266">
    <property type="component" value="Unassembled WGS sequence"/>
</dbReference>
<evidence type="ECO:0000313" key="3">
    <source>
        <dbReference type="Proteomes" id="UP000620266"/>
    </source>
</evidence>
<accession>A0A8J2ULL4</accession>
<organism evidence="2 3">
    <name type="scientific">Oxalicibacterium flavum</name>
    <dbReference type="NCBI Taxonomy" id="179467"/>
    <lineage>
        <taxon>Bacteria</taxon>
        <taxon>Pseudomonadati</taxon>
        <taxon>Pseudomonadota</taxon>
        <taxon>Betaproteobacteria</taxon>
        <taxon>Burkholderiales</taxon>
        <taxon>Oxalobacteraceae</taxon>
        <taxon>Oxalicibacterium</taxon>
    </lineage>
</organism>
<dbReference type="PANTHER" id="PTHR40115:SF1">
    <property type="entry name" value="INNER MEMBRANE PROTEIN WITH PEPSY TM HELIX"/>
    <property type="match status" value="1"/>
</dbReference>
<evidence type="ECO:0000256" key="1">
    <source>
        <dbReference type="SAM" id="Phobius"/>
    </source>
</evidence>
<reference evidence="2" key="1">
    <citation type="journal article" date="2014" name="Int. J. Syst. Evol. Microbiol.">
        <title>Complete genome sequence of Corynebacterium casei LMG S-19264T (=DSM 44701T), isolated from a smear-ripened cheese.</title>
        <authorList>
            <consortium name="US DOE Joint Genome Institute (JGI-PGF)"/>
            <person name="Walter F."/>
            <person name="Albersmeier A."/>
            <person name="Kalinowski J."/>
            <person name="Ruckert C."/>
        </authorList>
    </citation>
    <scope>NUCLEOTIDE SEQUENCE</scope>
    <source>
        <strain evidence="2">CCM 7086</strain>
    </source>
</reference>